<dbReference type="Gene3D" id="3.20.20.80">
    <property type="entry name" value="Glycosidases"/>
    <property type="match status" value="2"/>
</dbReference>
<evidence type="ECO:0000256" key="6">
    <source>
        <dbReference type="ARBA" id="ARBA00023326"/>
    </source>
</evidence>
<sequence>MGPIPSIPSIPSIRFIAAKVASGYFPGWHAANATPAFDISDISWDKYTKLVFAFARINSETAEDGGLTICQKFNPQLLAPFVEAAKSNNVAASVSIGGWEGSRFFSSLVGSAENQTKFVKTVTDFAVQYDLDGVDLDWEYPNRQGLGCNVVNANDTTNFLEFLKEFKADPVGAQLLVSAAVSITPFVAADSSASTDVSEFAQYLDYITIMNYDIWGPWSSSVGPNAPLDDTCAAPANQQGSAVFAVQKWTEAGFPADQILLGIPAYGRSFSVSKTSAYVNGTTELAAYPPFNSTTHPIGDSWDIDGGTVDPCGTINPNGGHWRFWALIEAGLLDECGKNVSGVPFRFDDCSKTAYLYHPDEEIEISFDNTDTWAAKGQFISDKGLAGFNVWETGGDYNDLLLDAVRSTAGFN</sequence>
<dbReference type="InterPro" id="IPR050314">
    <property type="entry name" value="Glycosyl_Hydrlase_18"/>
</dbReference>
<evidence type="ECO:0000256" key="5">
    <source>
        <dbReference type="ARBA" id="ARBA00023295"/>
    </source>
</evidence>
<evidence type="ECO:0000256" key="7">
    <source>
        <dbReference type="RuleBase" id="RU000489"/>
    </source>
</evidence>
<dbReference type="GO" id="GO:0006032">
    <property type="term" value="P:chitin catabolic process"/>
    <property type="evidence" value="ECO:0007669"/>
    <property type="project" value="UniProtKB-KW"/>
</dbReference>
<dbReference type="EMBL" id="JAACJM010000047">
    <property type="protein sequence ID" value="KAF5358984.1"/>
    <property type="molecule type" value="Genomic_DNA"/>
</dbReference>
<dbReference type="Pfam" id="PF00704">
    <property type="entry name" value="Glyco_hydro_18"/>
    <property type="match status" value="1"/>
</dbReference>
<dbReference type="InterPro" id="IPR001579">
    <property type="entry name" value="Glyco_hydro_18_chit_AS"/>
</dbReference>
<keyword evidence="3" id="KW-0146">Chitin degradation</keyword>
<organism evidence="10 11">
    <name type="scientific">Tetrapyrgos nigripes</name>
    <dbReference type="NCBI Taxonomy" id="182062"/>
    <lineage>
        <taxon>Eukaryota</taxon>
        <taxon>Fungi</taxon>
        <taxon>Dikarya</taxon>
        <taxon>Basidiomycota</taxon>
        <taxon>Agaricomycotina</taxon>
        <taxon>Agaricomycetes</taxon>
        <taxon>Agaricomycetidae</taxon>
        <taxon>Agaricales</taxon>
        <taxon>Marasmiineae</taxon>
        <taxon>Marasmiaceae</taxon>
        <taxon>Tetrapyrgos</taxon>
    </lineage>
</organism>
<comment type="caution">
    <text evidence="10">The sequence shown here is derived from an EMBL/GenBank/DDBJ whole genome shotgun (WGS) entry which is preliminary data.</text>
</comment>
<dbReference type="PROSITE" id="PS51910">
    <property type="entry name" value="GH18_2"/>
    <property type="match status" value="1"/>
</dbReference>
<dbReference type="SMART" id="SM00636">
    <property type="entry name" value="Glyco_18"/>
    <property type="match status" value="1"/>
</dbReference>
<reference evidence="10 11" key="1">
    <citation type="journal article" date="2020" name="ISME J.">
        <title>Uncovering the hidden diversity of litter-decomposition mechanisms in mushroom-forming fungi.</title>
        <authorList>
            <person name="Floudas D."/>
            <person name="Bentzer J."/>
            <person name="Ahren D."/>
            <person name="Johansson T."/>
            <person name="Persson P."/>
            <person name="Tunlid A."/>
        </authorList>
    </citation>
    <scope>NUCLEOTIDE SEQUENCE [LARGE SCALE GENOMIC DNA]</scope>
    <source>
        <strain evidence="10 11">CBS 291.85</strain>
    </source>
</reference>
<evidence type="ECO:0000256" key="4">
    <source>
        <dbReference type="ARBA" id="ARBA00023277"/>
    </source>
</evidence>
<protein>
    <recommendedName>
        <fullName evidence="9">GH18 domain-containing protein</fullName>
    </recommendedName>
</protein>
<keyword evidence="4" id="KW-0119">Carbohydrate metabolism</keyword>
<evidence type="ECO:0000313" key="10">
    <source>
        <dbReference type="EMBL" id="KAF5358984.1"/>
    </source>
</evidence>
<dbReference type="SUPFAM" id="SSF51445">
    <property type="entry name" value="(Trans)glycosidases"/>
    <property type="match status" value="1"/>
</dbReference>
<accession>A0A8H5G5U9</accession>
<dbReference type="GO" id="GO:0000272">
    <property type="term" value="P:polysaccharide catabolic process"/>
    <property type="evidence" value="ECO:0007669"/>
    <property type="project" value="UniProtKB-KW"/>
</dbReference>
<evidence type="ECO:0000256" key="2">
    <source>
        <dbReference type="ARBA" id="ARBA00022801"/>
    </source>
</evidence>
<dbReference type="PROSITE" id="PS01095">
    <property type="entry name" value="GH18_1"/>
    <property type="match status" value="1"/>
</dbReference>
<dbReference type="InterPro" id="IPR011583">
    <property type="entry name" value="Chitinase_II/V-like_cat"/>
</dbReference>
<dbReference type="PANTHER" id="PTHR11177">
    <property type="entry name" value="CHITINASE"/>
    <property type="match status" value="1"/>
</dbReference>
<keyword evidence="6" id="KW-0624">Polysaccharide degradation</keyword>
<dbReference type="InterPro" id="IPR001223">
    <property type="entry name" value="Glyco_hydro18_cat"/>
</dbReference>
<evidence type="ECO:0000256" key="3">
    <source>
        <dbReference type="ARBA" id="ARBA00023024"/>
    </source>
</evidence>
<keyword evidence="11" id="KW-1185">Reference proteome</keyword>
<feature type="domain" description="GH18" evidence="9">
    <location>
        <begin position="19"/>
        <end position="412"/>
    </location>
</feature>
<gene>
    <name evidence="10" type="ORF">D9758_004836</name>
</gene>
<evidence type="ECO:0000313" key="11">
    <source>
        <dbReference type="Proteomes" id="UP000559256"/>
    </source>
</evidence>
<keyword evidence="5 7" id="KW-0326">Glycosidase</keyword>
<evidence type="ECO:0000256" key="1">
    <source>
        <dbReference type="ARBA" id="ARBA00000822"/>
    </source>
</evidence>
<dbReference type="AlphaFoldDB" id="A0A8H5G5U9"/>
<dbReference type="GO" id="GO:0005576">
    <property type="term" value="C:extracellular region"/>
    <property type="evidence" value="ECO:0007669"/>
    <property type="project" value="TreeGrafter"/>
</dbReference>
<dbReference type="GO" id="GO:0008843">
    <property type="term" value="F:endochitinase activity"/>
    <property type="evidence" value="ECO:0007669"/>
    <property type="project" value="UniProtKB-EC"/>
</dbReference>
<dbReference type="OrthoDB" id="73875at2759"/>
<evidence type="ECO:0000259" key="9">
    <source>
        <dbReference type="PROSITE" id="PS51910"/>
    </source>
</evidence>
<dbReference type="Proteomes" id="UP000559256">
    <property type="component" value="Unassembled WGS sequence"/>
</dbReference>
<comment type="similarity">
    <text evidence="8">Belongs to the glycosyl hydrolase 18 family.</text>
</comment>
<evidence type="ECO:0000256" key="8">
    <source>
        <dbReference type="RuleBase" id="RU004453"/>
    </source>
</evidence>
<dbReference type="GO" id="GO:0008061">
    <property type="term" value="F:chitin binding"/>
    <property type="evidence" value="ECO:0007669"/>
    <property type="project" value="InterPro"/>
</dbReference>
<dbReference type="PANTHER" id="PTHR11177:SF392">
    <property type="entry name" value="HAP41P"/>
    <property type="match status" value="1"/>
</dbReference>
<name>A0A8H5G5U9_9AGAR</name>
<comment type="catalytic activity">
    <reaction evidence="1">
        <text>Random endo-hydrolysis of N-acetyl-beta-D-glucosaminide (1-&gt;4)-beta-linkages in chitin and chitodextrins.</text>
        <dbReference type="EC" id="3.2.1.14"/>
    </reaction>
</comment>
<keyword evidence="2 7" id="KW-0378">Hydrolase</keyword>
<proteinExistence type="inferred from homology"/>
<dbReference type="InterPro" id="IPR017853">
    <property type="entry name" value="GH"/>
</dbReference>